<evidence type="ECO:0000256" key="4">
    <source>
        <dbReference type="ARBA" id="ARBA00023136"/>
    </source>
</evidence>
<feature type="transmembrane region" description="Helical" evidence="5">
    <location>
        <begin position="36"/>
        <end position="52"/>
    </location>
</feature>
<reference evidence="7 8" key="2">
    <citation type="submission" date="2016-03" db="EMBL/GenBank/DDBJ databases">
        <title>New uncultured bacterium of the family Gallionellaceae from acid mine drainage: description and reconstruction of genome based on metagenomic analysis of microbial community.</title>
        <authorList>
            <person name="Kadnikov V."/>
            <person name="Ivasenko D."/>
            <person name="Beletsky A."/>
            <person name="Mardanov A."/>
            <person name="Danilova E."/>
            <person name="Pimenov N."/>
            <person name="Karnachuk O."/>
            <person name="Ravin N."/>
        </authorList>
    </citation>
    <scope>NUCLEOTIDE SEQUENCE [LARGE SCALE GENOMIC DNA]</scope>
    <source>
        <strain evidence="7">ShG14-8</strain>
    </source>
</reference>
<organism evidence="7 8">
    <name type="scientific">Candidatus Gallionella acididurans</name>
    <dbReference type="NCBI Taxonomy" id="1796491"/>
    <lineage>
        <taxon>Bacteria</taxon>
        <taxon>Pseudomonadati</taxon>
        <taxon>Pseudomonadota</taxon>
        <taxon>Betaproteobacteria</taxon>
        <taxon>Nitrosomonadales</taxon>
        <taxon>Gallionellaceae</taxon>
        <taxon>Gallionella</taxon>
    </lineage>
</organism>
<sequence length="287" mass="31017">MTKNKDSLWMLVAGFLFGCMGVFVKLGAAHFSYGELVFYRSSIGLLLVYLVMRSQRVSVATGHWRAHLWRGISGSVALGLYFYCITVLPLATAVTLNYTAPLFLTAFTMLVHKDKFHLPMTIAIALGFFGVVLLLHPTLAREQLLPGLFGLISGFLAGIAYLNVKQLGMLGEPAARTVFYFSLTATIGSGAWMLFGTVHAVTPQGFAILLGLGGTATLAQIAMTHSYRVGRTLVVGSLAYSTIVFASLFGMLLWNEVLPLSSWLGMALIIAGGVLSLRLSPKHKTGY</sequence>
<evidence type="ECO:0000256" key="2">
    <source>
        <dbReference type="ARBA" id="ARBA00022692"/>
    </source>
</evidence>
<reference evidence="7 8" key="1">
    <citation type="submission" date="2016-02" db="EMBL/GenBank/DDBJ databases">
        <authorList>
            <person name="Wen L."/>
            <person name="He K."/>
            <person name="Yang H."/>
        </authorList>
    </citation>
    <scope>NUCLEOTIDE SEQUENCE [LARGE SCALE GENOMIC DNA]</scope>
    <source>
        <strain evidence="7">ShG14-8</strain>
    </source>
</reference>
<accession>A0A139BRH6</accession>
<evidence type="ECO:0000256" key="3">
    <source>
        <dbReference type="ARBA" id="ARBA00022989"/>
    </source>
</evidence>
<feature type="transmembrane region" description="Helical" evidence="5">
    <location>
        <begin position="118"/>
        <end position="138"/>
    </location>
</feature>
<evidence type="ECO:0000313" key="7">
    <source>
        <dbReference type="EMBL" id="KXS31562.1"/>
    </source>
</evidence>
<feature type="transmembrane region" description="Helical" evidence="5">
    <location>
        <begin position="7"/>
        <end position="24"/>
    </location>
</feature>
<comment type="caution">
    <text evidence="7">The sequence shown here is derived from an EMBL/GenBank/DDBJ whole genome shotgun (WGS) entry which is preliminary data.</text>
</comment>
<keyword evidence="4 5" id="KW-0472">Membrane</keyword>
<proteinExistence type="predicted"/>
<feature type="domain" description="EamA" evidence="6">
    <location>
        <begin position="8"/>
        <end position="135"/>
    </location>
</feature>
<feature type="transmembrane region" description="Helical" evidence="5">
    <location>
        <begin position="233"/>
        <end position="254"/>
    </location>
</feature>
<keyword evidence="3 5" id="KW-1133">Transmembrane helix</keyword>
<dbReference type="Pfam" id="PF00892">
    <property type="entry name" value="EamA"/>
    <property type="match status" value="2"/>
</dbReference>
<evidence type="ECO:0000259" key="6">
    <source>
        <dbReference type="Pfam" id="PF00892"/>
    </source>
</evidence>
<comment type="subcellular location">
    <subcellularLocation>
        <location evidence="1">Membrane</location>
        <topology evidence="1">Multi-pass membrane protein</topology>
    </subcellularLocation>
</comment>
<dbReference type="SUPFAM" id="SSF103481">
    <property type="entry name" value="Multidrug resistance efflux transporter EmrE"/>
    <property type="match status" value="2"/>
</dbReference>
<evidence type="ECO:0000313" key="8">
    <source>
        <dbReference type="Proteomes" id="UP000070578"/>
    </source>
</evidence>
<keyword evidence="2 5" id="KW-0812">Transmembrane</keyword>
<dbReference type="EMBL" id="LSLI01000068">
    <property type="protein sequence ID" value="KXS31562.1"/>
    <property type="molecule type" value="Genomic_DNA"/>
</dbReference>
<dbReference type="InterPro" id="IPR000620">
    <property type="entry name" value="EamA_dom"/>
</dbReference>
<dbReference type="PANTHER" id="PTHR22911:SF6">
    <property type="entry name" value="SOLUTE CARRIER FAMILY 35 MEMBER G1"/>
    <property type="match status" value="1"/>
</dbReference>
<name>A0A139BRH6_9PROT</name>
<dbReference type="InterPro" id="IPR037185">
    <property type="entry name" value="EmrE-like"/>
</dbReference>
<dbReference type="Proteomes" id="UP000070578">
    <property type="component" value="Unassembled WGS sequence"/>
</dbReference>
<dbReference type="AlphaFoldDB" id="A0A139BRH6"/>
<feature type="domain" description="EamA" evidence="6">
    <location>
        <begin position="148"/>
        <end position="276"/>
    </location>
</feature>
<dbReference type="PATRIC" id="fig|1796491.3.peg.2514"/>
<feature type="transmembrane region" description="Helical" evidence="5">
    <location>
        <begin position="144"/>
        <end position="162"/>
    </location>
</feature>
<feature type="transmembrane region" description="Helical" evidence="5">
    <location>
        <begin position="201"/>
        <end position="221"/>
    </location>
</feature>
<protein>
    <recommendedName>
        <fullName evidence="6">EamA domain-containing protein</fullName>
    </recommendedName>
</protein>
<evidence type="ECO:0000256" key="5">
    <source>
        <dbReference type="SAM" id="Phobius"/>
    </source>
</evidence>
<dbReference type="PROSITE" id="PS51257">
    <property type="entry name" value="PROKAR_LIPOPROTEIN"/>
    <property type="match status" value="1"/>
</dbReference>
<gene>
    <name evidence="7" type="ORF">AWT59_2301</name>
</gene>
<evidence type="ECO:0000256" key="1">
    <source>
        <dbReference type="ARBA" id="ARBA00004141"/>
    </source>
</evidence>
<dbReference type="PANTHER" id="PTHR22911">
    <property type="entry name" value="ACYL-MALONYL CONDENSING ENZYME-RELATED"/>
    <property type="match status" value="1"/>
</dbReference>
<dbReference type="GO" id="GO:0016020">
    <property type="term" value="C:membrane"/>
    <property type="evidence" value="ECO:0007669"/>
    <property type="project" value="UniProtKB-SubCell"/>
</dbReference>
<feature type="transmembrane region" description="Helical" evidence="5">
    <location>
        <begin position="260"/>
        <end position="279"/>
    </location>
</feature>